<dbReference type="PROSITE" id="PS51384">
    <property type="entry name" value="FAD_FR"/>
    <property type="match status" value="1"/>
</dbReference>
<comment type="caution">
    <text evidence="2">The sequence shown here is derived from an EMBL/GenBank/DDBJ whole genome shotgun (WGS) entry which is preliminary data.</text>
</comment>
<dbReference type="SUPFAM" id="SSF63380">
    <property type="entry name" value="Riboflavin synthase domain-like"/>
    <property type="match status" value="1"/>
</dbReference>
<dbReference type="RefSeq" id="WP_132190014.1">
    <property type="nucleotide sequence ID" value="NZ_SLWM01000003.1"/>
</dbReference>
<name>A0ABY2BPK2_9ACTN</name>
<reference evidence="2 3" key="1">
    <citation type="journal article" date="2015" name="Stand. Genomic Sci.">
        <title>Genomic Encyclopedia of Bacterial and Archaeal Type Strains, Phase III: the genomes of soil and plant-associated and newly described type strains.</title>
        <authorList>
            <person name="Whitman W.B."/>
            <person name="Woyke T."/>
            <person name="Klenk H.P."/>
            <person name="Zhou Y."/>
            <person name="Lilburn T.G."/>
            <person name="Beck B.J."/>
            <person name="De Vos P."/>
            <person name="Vandamme P."/>
            <person name="Eisen J.A."/>
            <person name="Garrity G."/>
            <person name="Hugenholtz P."/>
            <person name="Kyrpides N.C."/>
        </authorList>
    </citation>
    <scope>NUCLEOTIDE SEQUENCE [LARGE SCALE GENOMIC DNA]</scope>
    <source>
        <strain evidence="2 3">VKM Ac-2538</strain>
    </source>
</reference>
<dbReference type="Pfam" id="PF04954">
    <property type="entry name" value="SIP"/>
    <property type="match status" value="1"/>
</dbReference>
<dbReference type="InterPro" id="IPR013113">
    <property type="entry name" value="SIP_FAD-bd"/>
</dbReference>
<dbReference type="PANTHER" id="PTHR30157:SF0">
    <property type="entry name" value="NADPH-DEPENDENT FERRIC-CHELATE REDUCTASE"/>
    <property type="match status" value="1"/>
</dbReference>
<organism evidence="2 3">
    <name type="scientific">Kribbella orskensis</name>
    <dbReference type="NCBI Taxonomy" id="2512216"/>
    <lineage>
        <taxon>Bacteria</taxon>
        <taxon>Bacillati</taxon>
        <taxon>Actinomycetota</taxon>
        <taxon>Actinomycetes</taxon>
        <taxon>Propionibacteriales</taxon>
        <taxon>Kribbellaceae</taxon>
        <taxon>Kribbella</taxon>
    </lineage>
</organism>
<dbReference type="InterPro" id="IPR039261">
    <property type="entry name" value="FNR_nucleotide-bd"/>
</dbReference>
<dbReference type="InterPro" id="IPR017938">
    <property type="entry name" value="Riboflavin_synthase-like_b-brl"/>
</dbReference>
<dbReference type="Gene3D" id="2.40.30.10">
    <property type="entry name" value="Translation factors"/>
    <property type="match status" value="1"/>
</dbReference>
<evidence type="ECO:0000259" key="1">
    <source>
        <dbReference type="PROSITE" id="PS51384"/>
    </source>
</evidence>
<proteinExistence type="predicted"/>
<dbReference type="Pfam" id="PF08021">
    <property type="entry name" value="FAD_binding_9"/>
    <property type="match status" value="1"/>
</dbReference>
<sequence length="284" mass="31167">MSNPAPRNRRAKPAVVRRTERITPHMIRVVLSCDDFVDNGTSDHYVKLLFPQPGVEYPDPLDMGVVREQFPSEQWPTMRTYTVRSWDEASHELTIDFVHHGDEGIAGPWAAAAKPGDKLWFNGPGGAYRPDEDAAWHLLVGDESALPAIGAAIEVLPPGAKAKVFVEVEDETEEQKFSGSGDVELTWFHRSGAPGNNAGNHAGNRGDGLVAAVEALEFPPGDVQVFVHGEAGFVLRLRKHLFAGRGLARDRVSLSGYWRLGKNEDGWQAEKAETARKEREAAGN</sequence>
<dbReference type="Gene3D" id="3.40.50.80">
    <property type="entry name" value="Nucleotide-binding domain of ferredoxin-NADP reductase (FNR) module"/>
    <property type="match status" value="1"/>
</dbReference>
<dbReference type="InterPro" id="IPR007037">
    <property type="entry name" value="SIP_rossman_dom"/>
</dbReference>
<dbReference type="EMBL" id="SLWM01000003">
    <property type="protein sequence ID" value="TCO27561.1"/>
    <property type="molecule type" value="Genomic_DNA"/>
</dbReference>
<accession>A0ABY2BPK2</accession>
<feature type="domain" description="FAD-binding FR-type" evidence="1">
    <location>
        <begin position="9"/>
        <end position="131"/>
    </location>
</feature>
<keyword evidence="3" id="KW-1185">Reference proteome</keyword>
<protein>
    <submittedName>
        <fullName evidence="2">NADPH-dependent ferric siderophore reductase</fullName>
    </submittedName>
</protein>
<dbReference type="CDD" id="cd06193">
    <property type="entry name" value="siderophore_interacting"/>
    <property type="match status" value="1"/>
</dbReference>
<dbReference type="PANTHER" id="PTHR30157">
    <property type="entry name" value="FERRIC REDUCTASE, NADPH-DEPENDENT"/>
    <property type="match status" value="1"/>
</dbReference>
<dbReference type="InterPro" id="IPR017927">
    <property type="entry name" value="FAD-bd_FR_type"/>
</dbReference>
<evidence type="ECO:0000313" key="3">
    <source>
        <dbReference type="Proteomes" id="UP000295818"/>
    </source>
</evidence>
<evidence type="ECO:0000313" key="2">
    <source>
        <dbReference type="EMBL" id="TCO27561.1"/>
    </source>
</evidence>
<dbReference type="InterPro" id="IPR039374">
    <property type="entry name" value="SIP_fam"/>
</dbReference>
<gene>
    <name evidence="2" type="ORF">EV644_103260</name>
</gene>
<dbReference type="Proteomes" id="UP000295818">
    <property type="component" value="Unassembled WGS sequence"/>
</dbReference>